<dbReference type="EMBL" id="FOQD01000013">
    <property type="protein sequence ID" value="SFI88351.1"/>
    <property type="molecule type" value="Genomic_DNA"/>
</dbReference>
<dbReference type="STRING" id="1576369.SAMN05421753_11368"/>
<dbReference type="InterPro" id="IPR036388">
    <property type="entry name" value="WH-like_DNA-bd_sf"/>
</dbReference>
<name>A0A1I3LUC3_9PLAN</name>
<protein>
    <recommendedName>
        <fullName evidence="3">DUF433 domain-containing protein</fullName>
    </recommendedName>
</protein>
<dbReference type="AlphaFoldDB" id="A0A1I3LUC3"/>
<dbReference type="SUPFAM" id="SSF46689">
    <property type="entry name" value="Homeodomain-like"/>
    <property type="match status" value="1"/>
</dbReference>
<dbReference type="InterPro" id="IPR009057">
    <property type="entry name" value="Homeodomain-like_sf"/>
</dbReference>
<dbReference type="Proteomes" id="UP000199518">
    <property type="component" value="Unassembled WGS sequence"/>
</dbReference>
<reference evidence="2" key="1">
    <citation type="submission" date="2016-10" db="EMBL/GenBank/DDBJ databases">
        <authorList>
            <person name="Varghese N."/>
            <person name="Submissions S."/>
        </authorList>
    </citation>
    <scope>NUCLEOTIDE SEQUENCE [LARGE SCALE GENOMIC DNA]</scope>
    <source>
        <strain evidence="2">DSM 26348</strain>
    </source>
</reference>
<dbReference type="Gene3D" id="1.10.10.10">
    <property type="entry name" value="Winged helix-like DNA-binding domain superfamily/Winged helix DNA-binding domain"/>
    <property type="match status" value="1"/>
</dbReference>
<gene>
    <name evidence="1" type="ORF">SAMN05421753_11368</name>
</gene>
<sequence length="97" mass="11281">MSAIAWPMIAIDAQGIAYVEGTRIKVIEIALDRIAHHWDVDEIRRQHPQLSLVQIHAALAYYYDNQSDCDRLIQARDQTAEALRRELENSQVQRKLR</sequence>
<evidence type="ECO:0008006" key="3">
    <source>
        <dbReference type="Google" id="ProtNLM"/>
    </source>
</evidence>
<organism evidence="1 2">
    <name type="scientific">Planctomicrobium piriforme</name>
    <dbReference type="NCBI Taxonomy" id="1576369"/>
    <lineage>
        <taxon>Bacteria</taxon>
        <taxon>Pseudomonadati</taxon>
        <taxon>Planctomycetota</taxon>
        <taxon>Planctomycetia</taxon>
        <taxon>Planctomycetales</taxon>
        <taxon>Planctomycetaceae</taxon>
        <taxon>Planctomicrobium</taxon>
    </lineage>
</organism>
<keyword evidence="2" id="KW-1185">Reference proteome</keyword>
<evidence type="ECO:0000313" key="1">
    <source>
        <dbReference type="EMBL" id="SFI88351.1"/>
    </source>
</evidence>
<evidence type="ECO:0000313" key="2">
    <source>
        <dbReference type="Proteomes" id="UP000199518"/>
    </source>
</evidence>
<proteinExistence type="predicted"/>
<dbReference type="RefSeq" id="WP_175517615.1">
    <property type="nucleotide sequence ID" value="NZ_FOQD01000013.1"/>
</dbReference>
<accession>A0A1I3LUC3</accession>
<dbReference type="Pfam" id="PF04255">
    <property type="entry name" value="DUF433"/>
    <property type="match status" value="1"/>
</dbReference>
<dbReference type="InterPro" id="IPR007367">
    <property type="entry name" value="DUF433"/>
</dbReference>